<proteinExistence type="predicted"/>
<dbReference type="OrthoDB" id="4327074at2759"/>
<gene>
    <name evidence="1" type="ORF">AVEN_81144_1</name>
</gene>
<evidence type="ECO:0008006" key="3">
    <source>
        <dbReference type="Google" id="ProtNLM"/>
    </source>
</evidence>
<dbReference type="Proteomes" id="UP000499080">
    <property type="component" value="Unassembled WGS sequence"/>
</dbReference>
<comment type="caution">
    <text evidence="1">The sequence shown here is derived from an EMBL/GenBank/DDBJ whole genome shotgun (WGS) entry which is preliminary data.</text>
</comment>
<evidence type="ECO:0000313" key="1">
    <source>
        <dbReference type="EMBL" id="GBM67642.1"/>
    </source>
</evidence>
<accession>A0A4Y2HQV6</accession>
<dbReference type="AlphaFoldDB" id="A0A4Y2HQV6"/>
<dbReference type="EMBL" id="BGPR01002093">
    <property type="protein sequence ID" value="GBM67642.1"/>
    <property type="molecule type" value="Genomic_DNA"/>
</dbReference>
<evidence type="ECO:0000313" key="2">
    <source>
        <dbReference type="Proteomes" id="UP000499080"/>
    </source>
</evidence>
<keyword evidence="2" id="KW-1185">Reference proteome</keyword>
<reference evidence="1 2" key="1">
    <citation type="journal article" date="2019" name="Sci. Rep.">
        <title>Orb-weaving spider Araneus ventricosus genome elucidates the spidroin gene catalogue.</title>
        <authorList>
            <person name="Kono N."/>
            <person name="Nakamura H."/>
            <person name="Ohtoshi R."/>
            <person name="Moran D.A.P."/>
            <person name="Shinohara A."/>
            <person name="Yoshida Y."/>
            <person name="Fujiwara M."/>
            <person name="Mori M."/>
            <person name="Tomita M."/>
            <person name="Arakawa K."/>
        </authorList>
    </citation>
    <scope>NUCLEOTIDE SEQUENCE [LARGE SCALE GENOMIC DNA]</scope>
</reference>
<sequence>MQRNKNLSLRQPEKCSQARASGFNKVVVDQFFENLLELYSEYKFPPASIWNTDETGIPTLMNPLAEKGRKQVGQAVSAERGLNVTILSFNNAAGSQISPVFVFQRVKFHDRMLRNGISGALGPPVG</sequence>
<name>A0A4Y2HQV6_ARAVE</name>
<protein>
    <recommendedName>
        <fullName evidence="3">DDE-1 domain-containing protein</fullName>
    </recommendedName>
</protein>
<organism evidence="1 2">
    <name type="scientific">Araneus ventricosus</name>
    <name type="common">Orbweaver spider</name>
    <name type="synonym">Epeira ventricosa</name>
    <dbReference type="NCBI Taxonomy" id="182803"/>
    <lineage>
        <taxon>Eukaryota</taxon>
        <taxon>Metazoa</taxon>
        <taxon>Ecdysozoa</taxon>
        <taxon>Arthropoda</taxon>
        <taxon>Chelicerata</taxon>
        <taxon>Arachnida</taxon>
        <taxon>Araneae</taxon>
        <taxon>Araneomorphae</taxon>
        <taxon>Entelegynae</taxon>
        <taxon>Araneoidea</taxon>
        <taxon>Araneidae</taxon>
        <taxon>Araneus</taxon>
    </lineage>
</organism>